<dbReference type="EMBL" id="CP012029">
    <property type="protein sequence ID" value="ALO25560.1"/>
    <property type="molecule type" value="Genomic_DNA"/>
</dbReference>
<proteinExistence type="predicted"/>
<reference evidence="1 2" key="1">
    <citation type="journal article" date="2015" name="PLoS Negl. Trop. Dis.">
        <title>Distribution of Plasmids in Distinct Leptospira Pathogenic Species.</title>
        <authorList>
            <person name="Wang Y."/>
            <person name="Zhuang X."/>
            <person name="Zhong Y."/>
            <person name="Zhang C."/>
            <person name="Zhang Y."/>
            <person name="Zeng L."/>
            <person name="Zhu Y."/>
            <person name="He P."/>
            <person name="Dong K."/>
            <person name="Pal U."/>
            <person name="Guo X."/>
            <person name="Qin J."/>
        </authorList>
    </citation>
    <scope>NUCLEOTIDE SEQUENCE [LARGE SCALE GENOMIC DNA]</scope>
    <source>
        <strain evidence="1 2">56604</strain>
    </source>
</reference>
<dbReference type="Proteomes" id="UP000058857">
    <property type="component" value="Chromosome 1"/>
</dbReference>
<name>A0A0S2IPJ9_LEPBO</name>
<evidence type="ECO:0000313" key="2">
    <source>
        <dbReference type="Proteomes" id="UP000058857"/>
    </source>
</evidence>
<gene>
    <name evidence="1" type="ORF">LBBP_01260</name>
</gene>
<evidence type="ECO:0000313" key="1">
    <source>
        <dbReference type="EMBL" id="ALO25560.1"/>
    </source>
</evidence>
<dbReference type="AlphaFoldDB" id="A0A0S2IPJ9"/>
<accession>A0A0S2IPJ9</accession>
<sequence>MTGKSRQYDVVCRNSHIQKTNDSVGAMPFLQKIILRGVLVWFHHLKKGFYLNTGISVPSSLESFELLLLFQLRASRIHFRILGRNSGLT</sequence>
<protein>
    <submittedName>
        <fullName evidence="1">Uncharacterized protein</fullName>
    </submittedName>
</protein>
<dbReference type="PATRIC" id="fig|280505.15.peg.1228"/>
<organism evidence="1">
    <name type="scientific">Leptospira borgpetersenii serovar Ballum</name>
    <dbReference type="NCBI Taxonomy" id="280505"/>
    <lineage>
        <taxon>Bacteria</taxon>
        <taxon>Pseudomonadati</taxon>
        <taxon>Spirochaetota</taxon>
        <taxon>Spirochaetia</taxon>
        <taxon>Leptospirales</taxon>
        <taxon>Leptospiraceae</taxon>
        <taxon>Leptospira</taxon>
    </lineage>
</organism>